<organism evidence="2 3">
    <name type="scientific">Rubellimicrobium rubrum</name>
    <dbReference type="NCBI Taxonomy" id="2585369"/>
    <lineage>
        <taxon>Bacteria</taxon>
        <taxon>Pseudomonadati</taxon>
        <taxon>Pseudomonadota</taxon>
        <taxon>Alphaproteobacteria</taxon>
        <taxon>Rhodobacterales</taxon>
        <taxon>Roseobacteraceae</taxon>
        <taxon>Rubellimicrobium</taxon>
    </lineage>
</organism>
<protein>
    <submittedName>
        <fullName evidence="2">Uncharacterized protein</fullName>
    </submittedName>
</protein>
<keyword evidence="3" id="KW-1185">Reference proteome</keyword>
<accession>A0A5C4MYW8</accession>
<proteinExistence type="predicted"/>
<dbReference type="Proteomes" id="UP000305887">
    <property type="component" value="Unassembled WGS sequence"/>
</dbReference>
<dbReference type="EMBL" id="VDFU01000012">
    <property type="protein sequence ID" value="TNC49320.1"/>
    <property type="molecule type" value="Genomic_DNA"/>
</dbReference>
<evidence type="ECO:0000256" key="1">
    <source>
        <dbReference type="SAM" id="MobiDB-lite"/>
    </source>
</evidence>
<name>A0A5C4MYW8_9RHOB</name>
<evidence type="ECO:0000313" key="3">
    <source>
        <dbReference type="Proteomes" id="UP000305887"/>
    </source>
</evidence>
<gene>
    <name evidence="2" type="ORF">FHG66_11340</name>
</gene>
<dbReference type="OrthoDB" id="7787058at2"/>
<evidence type="ECO:0000313" key="2">
    <source>
        <dbReference type="EMBL" id="TNC49320.1"/>
    </source>
</evidence>
<reference evidence="2 3" key="1">
    <citation type="submission" date="2019-06" db="EMBL/GenBank/DDBJ databases">
        <title>YIM 131921 draft genome.</title>
        <authorList>
            <person name="Jiang L."/>
        </authorList>
    </citation>
    <scope>NUCLEOTIDE SEQUENCE [LARGE SCALE GENOMIC DNA]</scope>
    <source>
        <strain evidence="2 3">YIM 131921</strain>
    </source>
</reference>
<dbReference type="RefSeq" id="WP_139076867.1">
    <property type="nucleotide sequence ID" value="NZ_VDFU01000012.1"/>
</dbReference>
<feature type="region of interest" description="Disordered" evidence="1">
    <location>
        <begin position="1"/>
        <end position="24"/>
    </location>
</feature>
<comment type="caution">
    <text evidence="2">The sequence shown here is derived from an EMBL/GenBank/DDBJ whole genome shotgun (WGS) entry which is preliminary data.</text>
</comment>
<dbReference type="AlphaFoldDB" id="A0A5C4MYW8"/>
<sequence>MSHSMDERREAQKAKAHERLREIERRASTRGVKLPNVDRLKAALALTALWADCKKTKIPQGRIEEQVYQRRLSRTHKGSEEFRLKRWLLPQSVQELTPEFIRQQASKPTPQRDLDAYLVAISVMAEALGRSPDDEKIGMLSGLSMWTGHGQREKDPDVDIPGENLEVILHKMTRSLAQDTDLPGICERLERLSCQWNPYLETLHLAPRGQTLRRSLSDPATLPTEGEAAFPYPAIPVVGLYYGYTEGEASVVPSDPPISFVQPNKLSPHPAFLPGARPDEPASGWAPARFHVYRRVSLEIRCEPGRYPMPAFISRADVVLGLQDPDRGFLRPDLGIELKGVMDIFHSLQPENSDYADMYETPVGYFADNHWHHVFARFTNGTTERSGYYGLSPDEFPFDPLQGSAGPYDHAVFWSHTSATAPYIRAWLGEARPMLGVAPRRPLELPPEALSGEGLPAWDELNFPIDCPARDLELALHDGRIEEAFRDRIGHLHRMAEALETDWVDGRERGTEALLKRWFRPSRSPGTN</sequence>